<evidence type="ECO:0000256" key="1">
    <source>
        <dbReference type="ARBA" id="ARBA00004138"/>
    </source>
</evidence>
<evidence type="ECO:0000256" key="4">
    <source>
        <dbReference type="ARBA" id="ARBA00023054"/>
    </source>
</evidence>
<feature type="coiled-coil region" evidence="7">
    <location>
        <begin position="299"/>
        <end position="333"/>
    </location>
</feature>
<evidence type="ECO:0000313" key="8">
    <source>
        <dbReference type="EMBL" id="KAK8866653.1"/>
    </source>
</evidence>
<organism evidence="8 9">
    <name type="scientific">Tritrichomonas musculus</name>
    <dbReference type="NCBI Taxonomy" id="1915356"/>
    <lineage>
        <taxon>Eukaryota</taxon>
        <taxon>Metamonada</taxon>
        <taxon>Parabasalia</taxon>
        <taxon>Tritrichomonadida</taxon>
        <taxon>Tritrichomonadidae</taxon>
        <taxon>Tritrichomonas</taxon>
    </lineage>
</organism>
<keyword evidence="5" id="KW-0969">Cilium</keyword>
<feature type="coiled-coil region" evidence="7">
    <location>
        <begin position="228"/>
        <end position="262"/>
    </location>
</feature>
<evidence type="ECO:0000256" key="6">
    <source>
        <dbReference type="ARBA" id="ARBA00023273"/>
    </source>
</evidence>
<comment type="subcellular location">
    <subcellularLocation>
        <location evidence="1">Cell projection</location>
        <location evidence="1">Cilium</location>
    </subcellularLocation>
</comment>
<proteinExistence type="inferred from homology"/>
<name>A0ABR2INV5_9EUKA</name>
<evidence type="ECO:0000256" key="7">
    <source>
        <dbReference type="SAM" id="Coils"/>
    </source>
</evidence>
<comment type="caution">
    <text evidence="8">The sequence shown here is derived from an EMBL/GenBank/DDBJ whole genome shotgun (WGS) entry which is preliminary data.</text>
</comment>
<accession>A0ABR2INV5</accession>
<evidence type="ECO:0000256" key="3">
    <source>
        <dbReference type="ARBA" id="ARBA00014087"/>
    </source>
</evidence>
<sequence length="419" mass="48787">MSSAPPKPNPAQQNAKLQLQTQCLESEILTTKGLAQQAIVDSARSRSKIQKMNEELEEKTKDLDSEISHLEWSVEQSGQERARLLAQVEQARANLESTKQKYAEQLQQKRTEQAEQEALLRSELQMYNTELESLREFQNQRAQMEEELRHLDQTLIQHRQVHQETMEQFKQQLKREQEQYERENDKRVREAEQAAVNIKDECLEAAAIRCIQDSQAVSHQLRKNQFKSRDILNANNELVQKIDELKRDNQLLTEREKMLMEDVAKYRQQIETMKMKIAEDEVAYAKERAKIETDSAEKIESLESECTAIEKENESLVRQIEFLRQRTEEIEGQKRMSTNKQSQLMKLITSTAPFVLESLKSETNEEDQPQPLQALISKLTEALEDEESLEQASFEKTQSQQPTLVSATVQTTNPNMKFF</sequence>
<dbReference type="InterPro" id="IPR038844">
    <property type="entry name" value="CFAP157"/>
</dbReference>
<reference evidence="8 9" key="1">
    <citation type="submission" date="2024-04" db="EMBL/GenBank/DDBJ databases">
        <title>Tritrichomonas musculus Genome.</title>
        <authorList>
            <person name="Alves-Ferreira E."/>
            <person name="Grigg M."/>
            <person name="Lorenzi H."/>
            <person name="Galac M."/>
        </authorList>
    </citation>
    <scope>NUCLEOTIDE SEQUENCE [LARGE SCALE GENOMIC DNA]</scope>
    <source>
        <strain evidence="8 9">EAF2021</strain>
    </source>
</reference>
<dbReference type="PANTHER" id="PTHR31954:SF1">
    <property type="entry name" value="CILIA- AND FLAGELLA-ASSOCIATED PROTEIN 157"/>
    <property type="match status" value="1"/>
</dbReference>
<keyword evidence="9" id="KW-1185">Reference proteome</keyword>
<protein>
    <recommendedName>
        <fullName evidence="3">Cilia- and flagella-associated protein 157</fullName>
    </recommendedName>
</protein>
<evidence type="ECO:0000256" key="2">
    <source>
        <dbReference type="ARBA" id="ARBA00010841"/>
    </source>
</evidence>
<keyword evidence="4 7" id="KW-0175">Coiled coil</keyword>
<evidence type="ECO:0000256" key="5">
    <source>
        <dbReference type="ARBA" id="ARBA00023069"/>
    </source>
</evidence>
<comment type="similarity">
    <text evidence="2">Belongs to the CFAP157 family.</text>
</comment>
<keyword evidence="6" id="KW-0966">Cell projection</keyword>
<gene>
    <name evidence="8" type="ORF">M9Y10_009619</name>
</gene>
<dbReference type="PANTHER" id="PTHR31954">
    <property type="entry name" value="CILIA- AND FLAGELLA-ASSOCIATED PROTEIN 157"/>
    <property type="match status" value="1"/>
</dbReference>
<dbReference type="Proteomes" id="UP001470230">
    <property type="component" value="Unassembled WGS sequence"/>
</dbReference>
<evidence type="ECO:0000313" key="9">
    <source>
        <dbReference type="Proteomes" id="UP001470230"/>
    </source>
</evidence>
<dbReference type="EMBL" id="JAPFFF010000015">
    <property type="protein sequence ID" value="KAK8866653.1"/>
    <property type="molecule type" value="Genomic_DNA"/>
</dbReference>
<feature type="coiled-coil region" evidence="7">
    <location>
        <begin position="42"/>
        <end position="193"/>
    </location>
</feature>